<accession>A0A0A9AM10</accession>
<reference evidence="1" key="2">
    <citation type="journal article" date="2015" name="Data Brief">
        <title>Shoot transcriptome of the giant reed, Arundo donax.</title>
        <authorList>
            <person name="Barrero R.A."/>
            <person name="Guerrero F.D."/>
            <person name="Moolhuijzen P."/>
            <person name="Goolsby J.A."/>
            <person name="Tidwell J."/>
            <person name="Bellgard S.E."/>
            <person name="Bellgard M.I."/>
        </authorList>
    </citation>
    <scope>NUCLEOTIDE SEQUENCE</scope>
    <source>
        <tissue evidence="1">Shoot tissue taken approximately 20 cm above the soil surface</tissue>
    </source>
</reference>
<evidence type="ECO:0000313" key="1">
    <source>
        <dbReference type="EMBL" id="JAD49985.1"/>
    </source>
</evidence>
<dbReference type="AlphaFoldDB" id="A0A0A9AM10"/>
<organism evidence="1">
    <name type="scientific">Arundo donax</name>
    <name type="common">Giant reed</name>
    <name type="synonym">Donax arundinaceus</name>
    <dbReference type="NCBI Taxonomy" id="35708"/>
    <lineage>
        <taxon>Eukaryota</taxon>
        <taxon>Viridiplantae</taxon>
        <taxon>Streptophyta</taxon>
        <taxon>Embryophyta</taxon>
        <taxon>Tracheophyta</taxon>
        <taxon>Spermatophyta</taxon>
        <taxon>Magnoliopsida</taxon>
        <taxon>Liliopsida</taxon>
        <taxon>Poales</taxon>
        <taxon>Poaceae</taxon>
        <taxon>PACMAD clade</taxon>
        <taxon>Arundinoideae</taxon>
        <taxon>Arundineae</taxon>
        <taxon>Arundo</taxon>
    </lineage>
</organism>
<dbReference type="EMBL" id="GBRH01247910">
    <property type="protein sequence ID" value="JAD49985.1"/>
    <property type="molecule type" value="Transcribed_RNA"/>
</dbReference>
<sequence length="34" mass="4237">MFPCGSNIRWFIKSDMHQLPWNYTYFPAEAWWVN</sequence>
<protein>
    <submittedName>
        <fullName evidence="1">Uncharacterized protein</fullName>
    </submittedName>
</protein>
<name>A0A0A9AM10_ARUDO</name>
<reference evidence="1" key="1">
    <citation type="submission" date="2014-09" db="EMBL/GenBank/DDBJ databases">
        <authorList>
            <person name="Magalhaes I.L.F."/>
            <person name="Oliveira U."/>
            <person name="Santos F.R."/>
            <person name="Vidigal T.H.D.A."/>
            <person name="Brescovit A.D."/>
            <person name="Santos A.J."/>
        </authorList>
    </citation>
    <scope>NUCLEOTIDE SEQUENCE</scope>
    <source>
        <tissue evidence="1">Shoot tissue taken approximately 20 cm above the soil surface</tissue>
    </source>
</reference>
<proteinExistence type="predicted"/>